<feature type="transmembrane region" description="Helical" evidence="6">
    <location>
        <begin position="115"/>
        <end position="133"/>
    </location>
</feature>
<evidence type="ECO:0000313" key="8">
    <source>
        <dbReference type="Proteomes" id="UP001057998"/>
    </source>
</evidence>
<feature type="transmembrane region" description="Helical" evidence="6">
    <location>
        <begin position="76"/>
        <end position="95"/>
    </location>
</feature>
<sequence>MNNVFFAMVAFAFVGAVTPGPVNLLATSTALNHGRRAAASHVVGASLAYAVIVYCSGSMMQTLLRQLPGLETTMQISGSVFLLYLAYKIYAAPVASIRLSHLTKSGLWIGSLTQLLNPKAWIVAMSGVSLYVAGQENEHWSLMVFTSVSLIVCLMSIGLWAALGRGLAKYLENSTQQRQFNQVMAGLLGASVIMIWL</sequence>
<dbReference type="PANTHER" id="PTHR30086">
    <property type="entry name" value="ARGININE EXPORTER PROTEIN ARGO"/>
    <property type="match status" value="1"/>
</dbReference>
<dbReference type="Proteomes" id="UP001057998">
    <property type="component" value="Chromosome 1"/>
</dbReference>
<evidence type="ECO:0000256" key="6">
    <source>
        <dbReference type="SAM" id="Phobius"/>
    </source>
</evidence>
<gene>
    <name evidence="7" type="ORF">NNL38_06245</name>
</gene>
<keyword evidence="4 6" id="KW-1133">Transmembrane helix</keyword>
<keyword evidence="5 6" id="KW-0472">Membrane</keyword>
<dbReference type="EMBL" id="CP101508">
    <property type="protein sequence ID" value="UTV28833.1"/>
    <property type="molecule type" value="Genomic_DNA"/>
</dbReference>
<dbReference type="InterPro" id="IPR001123">
    <property type="entry name" value="LeuE-type"/>
</dbReference>
<dbReference type="Pfam" id="PF01810">
    <property type="entry name" value="LysE"/>
    <property type="match status" value="1"/>
</dbReference>
<keyword evidence="3 6" id="KW-0812">Transmembrane</keyword>
<evidence type="ECO:0000256" key="4">
    <source>
        <dbReference type="ARBA" id="ARBA00022989"/>
    </source>
</evidence>
<proteinExistence type="predicted"/>
<dbReference type="RefSeq" id="WP_255390152.1">
    <property type="nucleotide sequence ID" value="NZ_CP101508.1"/>
</dbReference>
<evidence type="ECO:0000313" key="7">
    <source>
        <dbReference type="EMBL" id="UTV28833.1"/>
    </source>
</evidence>
<name>A0ABY5GIS3_9GAMM</name>
<evidence type="ECO:0000256" key="1">
    <source>
        <dbReference type="ARBA" id="ARBA00004651"/>
    </source>
</evidence>
<evidence type="ECO:0000256" key="3">
    <source>
        <dbReference type="ARBA" id="ARBA00022692"/>
    </source>
</evidence>
<feature type="transmembrane region" description="Helical" evidence="6">
    <location>
        <begin position="140"/>
        <end position="160"/>
    </location>
</feature>
<comment type="subcellular location">
    <subcellularLocation>
        <location evidence="1">Cell membrane</location>
        <topology evidence="1">Multi-pass membrane protein</topology>
    </subcellularLocation>
</comment>
<dbReference type="PANTHER" id="PTHR30086:SF20">
    <property type="entry name" value="ARGININE EXPORTER PROTEIN ARGO-RELATED"/>
    <property type="match status" value="1"/>
</dbReference>
<keyword evidence="2" id="KW-1003">Cell membrane</keyword>
<keyword evidence="8" id="KW-1185">Reference proteome</keyword>
<reference evidence="7" key="1">
    <citation type="submission" date="2022-07" db="EMBL/GenBank/DDBJ databases">
        <title>Genome sequencing of Photobacterium atrarenae GJH2-4.</title>
        <authorList>
            <person name="Park S.-J."/>
        </authorList>
    </citation>
    <scope>NUCLEOTIDE SEQUENCE</scope>
    <source>
        <strain evidence="7">GJH2-4</strain>
    </source>
</reference>
<feature type="transmembrane region" description="Helical" evidence="6">
    <location>
        <begin position="42"/>
        <end position="64"/>
    </location>
</feature>
<protein>
    <submittedName>
        <fullName evidence="7">LysE family translocator</fullName>
    </submittedName>
</protein>
<organism evidence="7 8">
    <name type="scientific">Photobacterium atrarenae</name>
    <dbReference type="NCBI Taxonomy" id="865757"/>
    <lineage>
        <taxon>Bacteria</taxon>
        <taxon>Pseudomonadati</taxon>
        <taxon>Pseudomonadota</taxon>
        <taxon>Gammaproteobacteria</taxon>
        <taxon>Vibrionales</taxon>
        <taxon>Vibrionaceae</taxon>
        <taxon>Photobacterium</taxon>
    </lineage>
</organism>
<accession>A0ABY5GIS3</accession>
<evidence type="ECO:0000256" key="2">
    <source>
        <dbReference type="ARBA" id="ARBA00022475"/>
    </source>
</evidence>
<evidence type="ECO:0000256" key="5">
    <source>
        <dbReference type="ARBA" id="ARBA00023136"/>
    </source>
</evidence>